<feature type="domain" description="PAS" evidence="2">
    <location>
        <begin position="383"/>
        <end position="456"/>
    </location>
</feature>
<dbReference type="InterPro" id="IPR000014">
    <property type="entry name" value="PAS"/>
</dbReference>
<dbReference type="Pfam" id="PF08447">
    <property type="entry name" value="PAS_3"/>
    <property type="match status" value="1"/>
</dbReference>
<feature type="domain" description="PAS" evidence="2">
    <location>
        <begin position="255"/>
        <end position="331"/>
    </location>
</feature>
<dbReference type="SUPFAM" id="SSF55785">
    <property type="entry name" value="PYP-like sensor domain (PAS domain)"/>
    <property type="match status" value="2"/>
</dbReference>
<keyword evidence="1" id="KW-0812">Transmembrane</keyword>
<dbReference type="STRING" id="82633.GCA_000974605_03887"/>
<evidence type="ECO:0000313" key="6">
    <source>
        <dbReference type="Proteomes" id="UP000234341"/>
    </source>
</evidence>
<dbReference type="GO" id="GO:0006355">
    <property type="term" value="P:regulation of DNA-templated transcription"/>
    <property type="evidence" value="ECO:0007669"/>
    <property type="project" value="InterPro"/>
</dbReference>
<dbReference type="InterPro" id="IPR052155">
    <property type="entry name" value="Biofilm_reg_signaling"/>
</dbReference>
<feature type="domain" description="PAC" evidence="3">
    <location>
        <begin position="330"/>
        <end position="382"/>
    </location>
</feature>
<dbReference type="Gene3D" id="3.30.450.20">
    <property type="entry name" value="PAS domain"/>
    <property type="match status" value="2"/>
</dbReference>
<dbReference type="InterPro" id="IPR029787">
    <property type="entry name" value="Nucleotide_cyclase"/>
</dbReference>
<name>A0A2N5CHF8_9BURK</name>
<dbReference type="OrthoDB" id="9813903at2"/>
<dbReference type="InterPro" id="IPR000700">
    <property type="entry name" value="PAS-assoc_C"/>
</dbReference>
<feature type="transmembrane region" description="Helical" evidence="1">
    <location>
        <begin position="218"/>
        <end position="237"/>
    </location>
</feature>
<proteinExistence type="predicted"/>
<dbReference type="CDD" id="cd01949">
    <property type="entry name" value="GGDEF"/>
    <property type="match status" value="1"/>
</dbReference>
<dbReference type="EMBL" id="PJRP01000002">
    <property type="protein sequence ID" value="PLQ01605.1"/>
    <property type="molecule type" value="Genomic_DNA"/>
</dbReference>
<evidence type="ECO:0000259" key="2">
    <source>
        <dbReference type="PROSITE" id="PS50112"/>
    </source>
</evidence>
<keyword evidence="1" id="KW-0472">Membrane</keyword>
<dbReference type="PANTHER" id="PTHR44757">
    <property type="entry name" value="DIGUANYLATE CYCLASE DGCP"/>
    <property type="match status" value="1"/>
</dbReference>
<dbReference type="NCBIfam" id="TIGR00254">
    <property type="entry name" value="GGDEF"/>
    <property type="match status" value="1"/>
</dbReference>
<dbReference type="Gene3D" id="3.30.70.270">
    <property type="match status" value="1"/>
</dbReference>
<feature type="transmembrane region" description="Helical" evidence="1">
    <location>
        <begin position="27"/>
        <end position="49"/>
    </location>
</feature>
<dbReference type="InterPro" id="IPR043128">
    <property type="entry name" value="Rev_trsase/Diguanyl_cyclase"/>
</dbReference>
<dbReference type="AlphaFoldDB" id="A0A2N5CHF8"/>
<dbReference type="Pfam" id="PF00989">
    <property type="entry name" value="PAS"/>
    <property type="match status" value="1"/>
</dbReference>
<evidence type="ECO:0000256" key="1">
    <source>
        <dbReference type="SAM" id="Phobius"/>
    </source>
</evidence>
<protein>
    <submittedName>
        <fullName evidence="5">Sensor domain-containing diguanylate cyclase</fullName>
    </submittedName>
</protein>
<dbReference type="SMART" id="SM00086">
    <property type="entry name" value="PAC"/>
    <property type="match status" value="2"/>
</dbReference>
<accession>A0A2N5CHF8</accession>
<dbReference type="Proteomes" id="UP000234341">
    <property type="component" value="Unassembled WGS sequence"/>
</dbReference>
<reference evidence="5 6" key="1">
    <citation type="submission" date="2017-12" db="EMBL/GenBank/DDBJ databases">
        <title>Genome sequence of the active heterotrophic nitrifier-denitrifier, Cupriavidus pauculus UM1.</title>
        <authorList>
            <person name="Putonti C."/>
            <person name="Castignetti D."/>
        </authorList>
    </citation>
    <scope>NUCLEOTIDE SEQUENCE [LARGE SCALE GENOMIC DNA]</scope>
    <source>
        <strain evidence="5 6">UM1</strain>
    </source>
</reference>
<dbReference type="InterPro" id="IPR013767">
    <property type="entry name" value="PAS_fold"/>
</dbReference>
<comment type="caution">
    <text evidence="5">The sequence shown here is derived from an EMBL/GenBank/DDBJ whole genome shotgun (WGS) entry which is preliminary data.</text>
</comment>
<evidence type="ECO:0000259" key="3">
    <source>
        <dbReference type="PROSITE" id="PS50113"/>
    </source>
</evidence>
<dbReference type="InterPro" id="IPR001610">
    <property type="entry name" value="PAC"/>
</dbReference>
<keyword evidence="1" id="KW-1133">Transmembrane helix</keyword>
<dbReference type="InterPro" id="IPR035965">
    <property type="entry name" value="PAS-like_dom_sf"/>
</dbReference>
<dbReference type="InterPro" id="IPR000160">
    <property type="entry name" value="GGDEF_dom"/>
</dbReference>
<dbReference type="GO" id="GO:0003824">
    <property type="term" value="F:catalytic activity"/>
    <property type="evidence" value="ECO:0007669"/>
    <property type="project" value="UniProtKB-ARBA"/>
</dbReference>
<dbReference type="CDD" id="cd00130">
    <property type="entry name" value="PAS"/>
    <property type="match status" value="2"/>
</dbReference>
<dbReference type="PROSITE" id="PS50887">
    <property type="entry name" value="GGDEF"/>
    <property type="match status" value="1"/>
</dbReference>
<sequence length="678" mass="75009">MAWRGKSHMQQAGGGGSLPANEHVLRVVWPFVPVVLALALFCIASVDVLSAARGFVAGESLWTKGQKAAVLHLLRYAESRDEAEYDAYLAGIAVPQGDHQARLELEKPDYDRTRAVQGLLTGGNHPDDVPGMIRLFRYFRQVPEIDEAIAIWAAADVEIARLDVMARRLRERVAEHGCDAACVMPLQRDIADIDALLTPMEEAFSAALGKASRRVRELLIWSSAGLAVALLGCASWMSTRVMSRQRQLRQALTVSEERLQLAVAGSTDGLWDWHPHRGELYFSPRCAEMLGYGAQELPQARETLLALMHPADVAEFDRRLVLHVRQAVPYDVELRLRRKGGGYLWVRARGRMVRSAIGKATRMAGSLSDISDRKRFEAQLFAEKERAQVTLQAIGDAVITTDVWGRIQSLNPVAETMTGWTDAEAAGCFLQQVCRLHDEATREPVADLMPRALAGTWPGQMVMLLERREPAAQGATLAVKPSVALIRDKGEQAIGMVVVLHDVSLERAHAAQLAYEASHDPLTGLVNRLEFERRLGAAVTRAQHEGCTHTLMYLDLDQFKAVNDTCGHAAGDELICQIADVMRHQLRRSDTLARLGGDEFAVLLEYCAATDGERVAEGLRSAIAAYRYRCHEHEFSIGVSIGLVRVDERTVKREDALDAADLACYRAKREGRNRVRVG</sequence>
<dbReference type="InterPro" id="IPR013655">
    <property type="entry name" value="PAS_fold_3"/>
</dbReference>
<evidence type="ECO:0000259" key="4">
    <source>
        <dbReference type="PROSITE" id="PS50887"/>
    </source>
</evidence>
<evidence type="ECO:0000313" key="5">
    <source>
        <dbReference type="EMBL" id="PLQ01605.1"/>
    </source>
</evidence>
<dbReference type="SUPFAM" id="SSF55073">
    <property type="entry name" value="Nucleotide cyclase"/>
    <property type="match status" value="1"/>
</dbReference>
<dbReference type="FunFam" id="3.30.70.270:FF:000001">
    <property type="entry name" value="Diguanylate cyclase domain protein"/>
    <property type="match status" value="1"/>
</dbReference>
<dbReference type="PROSITE" id="PS50112">
    <property type="entry name" value="PAS"/>
    <property type="match status" value="2"/>
</dbReference>
<gene>
    <name evidence="5" type="ORF">CYJ10_08025</name>
</gene>
<organism evidence="5 6">
    <name type="scientific">Cupriavidus pauculus</name>
    <dbReference type="NCBI Taxonomy" id="82633"/>
    <lineage>
        <taxon>Bacteria</taxon>
        <taxon>Pseudomonadati</taxon>
        <taxon>Pseudomonadota</taxon>
        <taxon>Betaproteobacteria</taxon>
        <taxon>Burkholderiales</taxon>
        <taxon>Burkholderiaceae</taxon>
        <taxon>Cupriavidus</taxon>
    </lineage>
</organism>
<dbReference type="Pfam" id="PF00990">
    <property type="entry name" value="GGDEF"/>
    <property type="match status" value="1"/>
</dbReference>
<dbReference type="SMART" id="SM00091">
    <property type="entry name" value="PAS"/>
    <property type="match status" value="2"/>
</dbReference>
<feature type="domain" description="GGDEF" evidence="4">
    <location>
        <begin position="547"/>
        <end position="678"/>
    </location>
</feature>
<dbReference type="PANTHER" id="PTHR44757:SF4">
    <property type="entry name" value="DIGUANYLATE CYCLASE DGCE-RELATED"/>
    <property type="match status" value="1"/>
</dbReference>
<dbReference type="SMART" id="SM00267">
    <property type="entry name" value="GGDEF"/>
    <property type="match status" value="1"/>
</dbReference>
<dbReference type="NCBIfam" id="TIGR00229">
    <property type="entry name" value="sensory_box"/>
    <property type="match status" value="2"/>
</dbReference>
<dbReference type="PROSITE" id="PS50113">
    <property type="entry name" value="PAC"/>
    <property type="match status" value="1"/>
</dbReference>